<evidence type="ECO:0000256" key="1">
    <source>
        <dbReference type="ARBA" id="ARBA00001936"/>
    </source>
</evidence>
<name>A0A3N4UH05_9RHOB</name>
<dbReference type="Gene3D" id="3.90.79.10">
    <property type="entry name" value="Nucleoside Triphosphate Pyrophosphohydrolase"/>
    <property type="match status" value="2"/>
</dbReference>
<gene>
    <name evidence="8" type="ORF">EDD53_2151</name>
</gene>
<evidence type="ECO:0000256" key="2">
    <source>
        <dbReference type="ARBA" id="ARBA00001946"/>
    </source>
</evidence>
<dbReference type="PROSITE" id="PS51462">
    <property type="entry name" value="NUDIX"/>
    <property type="match status" value="1"/>
</dbReference>
<dbReference type="CDD" id="cd18870">
    <property type="entry name" value="NUDIX_AcylCoAdiphos_Nudt19"/>
    <property type="match status" value="1"/>
</dbReference>
<dbReference type="EMBL" id="RKQK01000003">
    <property type="protein sequence ID" value="RPE66449.1"/>
    <property type="molecule type" value="Genomic_DNA"/>
</dbReference>
<keyword evidence="9" id="KW-1185">Reference proteome</keyword>
<sequence length="207" mass="23334">MIDRSNHTDVVPIHDAATTILVRRTPSGERVLMGQRGHKAVFMPGKFVFPGGRVDPQDYDQQAQLRVTESCEKRLGQDSSRAVAQALLVAAQRELREETGLSLTPNALVQFIFRAVTPRNRPRRFDARFFLCDASDVVDDLDDFSRAEDELSYLQWVGLEDALELDLPFVTRLVLAEVRALLAQDTGPKLVPFYDCHNIVGRLRSLI</sequence>
<dbReference type="AlphaFoldDB" id="A0A3N4UH05"/>
<dbReference type="OrthoDB" id="9805905at2"/>
<keyword evidence="4" id="KW-0378">Hydrolase</keyword>
<dbReference type="Proteomes" id="UP000269689">
    <property type="component" value="Unassembled WGS sequence"/>
</dbReference>
<dbReference type="InterPro" id="IPR000086">
    <property type="entry name" value="NUDIX_hydrolase_dom"/>
</dbReference>
<dbReference type="PANTHER" id="PTHR12318:SF0">
    <property type="entry name" value="ACYL-COENZYME A DIPHOSPHATASE NUDT19"/>
    <property type="match status" value="1"/>
</dbReference>
<comment type="cofactor">
    <cofactor evidence="2">
        <name>Mg(2+)</name>
        <dbReference type="ChEBI" id="CHEBI:18420"/>
    </cofactor>
</comment>
<dbReference type="GO" id="GO:0046872">
    <property type="term" value="F:metal ion binding"/>
    <property type="evidence" value="ECO:0007669"/>
    <property type="project" value="UniProtKB-KW"/>
</dbReference>
<evidence type="ECO:0000256" key="5">
    <source>
        <dbReference type="ARBA" id="ARBA00022842"/>
    </source>
</evidence>
<comment type="caution">
    <text evidence="8">The sequence shown here is derived from an EMBL/GenBank/DDBJ whole genome shotgun (WGS) entry which is preliminary data.</text>
</comment>
<comment type="cofactor">
    <cofactor evidence="1">
        <name>Mn(2+)</name>
        <dbReference type="ChEBI" id="CHEBI:29035"/>
    </cofactor>
</comment>
<dbReference type="InterPro" id="IPR039121">
    <property type="entry name" value="NUDT19"/>
</dbReference>
<keyword evidence="5" id="KW-0460">Magnesium</keyword>
<organism evidence="8 9">
    <name type="scientific">Pacificibacter maritimus</name>
    <dbReference type="NCBI Taxonomy" id="762213"/>
    <lineage>
        <taxon>Bacteria</taxon>
        <taxon>Pseudomonadati</taxon>
        <taxon>Pseudomonadota</taxon>
        <taxon>Alphaproteobacteria</taxon>
        <taxon>Rhodobacterales</taxon>
        <taxon>Roseobacteraceae</taxon>
        <taxon>Pacificibacter</taxon>
    </lineage>
</organism>
<accession>A0A3N4UH05</accession>
<dbReference type="SUPFAM" id="SSF55811">
    <property type="entry name" value="Nudix"/>
    <property type="match status" value="1"/>
</dbReference>
<dbReference type="RefSeq" id="WP_123793196.1">
    <property type="nucleotide sequence ID" value="NZ_RKQK01000003.1"/>
</dbReference>
<reference evidence="8 9" key="1">
    <citation type="submission" date="2018-11" db="EMBL/GenBank/DDBJ databases">
        <title>Genomic Encyclopedia of Type Strains, Phase IV (KMG-IV): sequencing the most valuable type-strain genomes for metagenomic binning, comparative biology and taxonomic classification.</title>
        <authorList>
            <person name="Goeker M."/>
        </authorList>
    </citation>
    <scope>NUCLEOTIDE SEQUENCE [LARGE SCALE GENOMIC DNA]</scope>
    <source>
        <strain evidence="8 9">DSM 104731</strain>
    </source>
</reference>
<keyword evidence="3" id="KW-0479">Metal-binding</keyword>
<dbReference type="GO" id="GO:0016818">
    <property type="term" value="F:hydrolase activity, acting on acid anhydrides, in phosphorus-containing anhydrides"/>
    <property type="evidence" value="ECO:0007669"/>
    <property type="project" value="InterPro"/>
</dbReference>
<evidence type="ECO:0000256" key="6">
    <source>
        <dbReference type="ARBA" id="ARBA00023211"/>
    </source>
</evidence>
<protein>
    <submittedName>
        <fullName evidence="8">8-oxo-dGTP pyrophosphatase MutT (NUDIX family)</fullName>
    </submittedName>
</protein>
<proteinExistence type="predicted"/>
<evidence type="ECO:0000256" key="3">
    <source>
        <dbReference type="ARBA" id="ARBA00022723"/>
    </source>
</evidence>
<evidence type="ECO:0000313" key="8">
    <source>
        <dbReference type="EMBL" id="RPE66449.1"/>
    </source>
</evidence>
<evidence type="ECO:0000259" key="7">
    <source>
        <dbReference type="PROSITE" id="PS51462"/>
    </source>
</evidence>
<dbReference type="Pfam" id="PF00293">
    <property type="entry name" value="NUDIX"/>
    <property type="match status" value="1"/>
</dbReference>
<feature type="domain" description="Nudix hydrolase" evidence="7">
    <location>
        <begin position="12"/>
        <end position="180"/>
    </location>
</feature>
<evidence type="ECO:0000313" key="9">
    <source>
        <dbReference type="Proteomes" id="UP000269689"/>
    </source>
</evidence>
<keyword evidence="6" id="KW-0464">Manganese</keyword>
<dbReference type="PANTHER" id="PTHR12318">
    <property type="entry name" value="TESTOSTERONE-REGULATED PROTEIN RP2"/>
    <property type="match status" value="1"/>
</dbReference>
<dbReference type="InterPro" id="IPR015797">
    <property type="entry name" value="NUDIX_hydrolase-like_dom_sf"/>
</dbReference>
<evidence type="ECO:0000256" key="4">
    <source>
        <dbReference type="ARBA" id="ARBA00022801"/>
    </source>
</evidence>